<accession>A0A5B7F939</accession>
<evidence type="ECO:0000313" key="1">
    <source>
        <dbReference type="EMBL" id="MPC42962.1"/>
    </source>
</evidence>
<name>A0A5B7F939_PORTR</name>
<protein>
    <submittedName>
        <fullName evidence="1">Uncharacterized protein</fullName>
    </submittedName>
</protein>
<dbReference type="AlphaFoldDB" id="A0A5B7F939"/>
<sequence>MHDSISPLSHPAFPEIFPQPLFFRLIQSAPSLLFLLHDQRPSLSCVTYLEATLTGGHGTALGNMNSPHCQSASHSNITRHCSLVTVKPASLDLLA</sequence>
<gene>
    <name evidence="1" type="ORF">E2C01_036597</name>
</gene>
<dbReference type="EMBL" id="VSRR010005628">
    <property type="protein sequence ID" value="MPC42962.1"/>
    <property type="molecule type" value="Genomic_DNA"/>
</dbReference>
<proteinExistence type="predicted"/>
<reference evidence="1 2" key="1">
    <citation type="submission" date="2019-05" db="EMBL/GenBank/DDBJ databases">
        <title>Another draft genome of Portunus trituberculatus and its Hox gene families provides insights of decapod evolution.</title>
        <authorList>
            <person name="Jeong J.-H."/>
            <person name="Song I."/>
            <person name="Kim S."/>
            <person name="Choi T."/>
            <person name="Kim D."/>
            <person name="Ryu S."/>
            <person name="Kim W."/>
        </authorList>
    </citation>
    <scope>NUCLEOTIDE SEQUENCE [LARGE SCALE GENOMIC DNA]</scope>
    <source>
        <tissue evidence="1">Muscle</tissue>
    </source>
</reference>
<comment type="caution">
    <text evidence="1">The sequence shown here is derived from an EMBL/GenBank/DDBJ whole genome shotgun (WGS) entry which is preliminary data.</text>
</comment>
<organism evidence="1 2">
    <name type="scientific">Portunus trituberculatus</name>
    <name type="common">Swimming crab</name>
    <name type="synonym">Neptunus trituberculatus</name>
    <dbReference type="NCBI Taxonomy" id="210409"/>
    <lineage>
        <taxon>Eukaryota</taxon>
        <taxon>Metazoa</taxon>
        <taxon>Ecdysozoa</taxon>
        <taxon>Arthropoda</taxon>
        <taxon>Crustacea</taxon>
        <taxon>Multicrustacea</taxon>
        <taxon>Malacostraca</taxon>
        <taxon>Eumalacostraca</taxon>
        <taxon>Eucarida</taxon>
        <taxon>Decapoda</taxon>
        <taxon>Pleocyemata</taxon>
        <taxon>Brachyura</taxon>
        <taxon>Eubrachyura</taxon>
        <taxon>Portunoidea</taxon>
        <taxon>Portunidae</taxon>
        <taxon>Portuninae</taxon>
        <taxon>Portunus</taxon>
    </lineage>
</organism>
<dbReference type="Proteomes" id="UP000324222">
    <property type="component" value="Unassembled WGS sequence"/>
</dbReference>
<evidence type="ECO:0000313" key="2">
    <source>
        <dbReference type="Proteomes" id="UP000324222"/>
    </source>
</evidence>
<keyword evidence="2" id="KW-1185">Reference proteome</keyword>